<dbReference type="EMBL" id="JAVIIP010000012">
    <property type="protein sequence ID" value="MDX8540304.1"/>
    <property type="molecule type" value="Genomic_DNA"/>
</dbReference>
<evidence type="ECO:0000313" key="4">
    <source>
        <dbReference type="EMBL" id="MDX8540304.1"/>
    </source>
</evidence>
<dbReference type="SUPFAM" id="SSF51735">
    <property type="entry name" value="NAD(P)-binding Rossmann-fold domains"/>
    <property type="match status" value="1"/>
</dbReference>
<dbReference type="InterPro" id="IPR057326">
    <property type="entry name" value="KR_dom"/>
</dbReference>
<dbReference type="PROSITE" id="PS00061">
    <property type="entry name" value="ADH_SHORT"/>
    <property type="match status" value="1"/>
</dbReference>
<proteinExistence type="inferred from homology"/>
<feature type="domain" description="Ketoreductase" evidence="3">
    <location>
        <begin position="8"/>
        <end position="183"/>
    </location>
</feature>
<dbReference type="Proteomes" id="UP001276564">
    <property type="component" value="Unassembled WGS sequence"/>
</dbReference>
<dbReference type="PRINTS" id="PR00081">
    <property type="entry name" value="GDHRDH"/>
</dbReference>
<reference evidence="4 5" key="1">
    <citation type="submission" date="2023-08" db="EMBL/GenBank/DDBJ databases">
        <title>Implementing the SeqCode for naming new Mesorhizobium species isolated from Vachellia karroo root nodules.</title>
        <authorList>
            <person name="Van Lill M."/>
        </authorList>
    </citation>
    <scope>NUCLEOTIDE SEQUENCE [LARGE SCALE GENOMIC DNA]</scope>
    <source>
        <strain evidence="4 5">VK4B</strain>
    </source>
</reference>
<dbReference type="PANTHER" id="PTHR42760:SF133">
    <property type="entry name" value="3-OXOACYL-[ACYL-CARRIER-PROTEIN] REDUCTASE"/>
    <property type="match status" value="1"/>
</dbReference>
<evidence type="ECO:0000256" key="2">
    <source>
        <dbReference type="ARBA" id="ARBA00023002"/>
    </source>
</evidence>
<dbReference type="SMART" id="SM00822">
    <property type="entry name" value="PKS_KR"/>
    <property type="match status" value="1"/>
</dbReference>
<dbReference type="InterPro" id="IPR002347">
    <property type="entry name" value="SDR_fam"/>
</dbReference>
<name>A0ABU5ASY6_9HYPH</name>
<keyword evidence="5" id="KW-1185">Reference proteome</keyword>
<dbReference type="InterPro" id="IPR036291">
    <property type="entry name" value="NAD(P)-bd_dom_sf"/>
</dbReference>
<keyword evidence="2" id="KW-0560">Oxidoreductase</keyword>
<dbReference type="PANTHER" id="PTHR42760">
    <property type="entry name" value="SHORT-CHAIN DEHYDROGENASES/REDUCTASES FAMILY MEMBER"/>
    <property type="match status" value="1"/>
</dbReference>
<dbReference type="NCBIfam" id="NF005559">
    <property type="entry name" value="PRK07231.1"/>
    <property type="match status" value="1"/>
</dbReference>
<evidence type="ECO:0000313" key="5">
    <source>
        <dbReference type="Proteomes" id="UP001276564"/>
    </source>
</evidence>
<gene>
    <name evidence="4" type="ORF">RFM23_22045</name>
</gene>
<evidence type="ECO:0000259" key="3">
    <source>
        <dbReference type="SMART" id="SM00822"/>
    </source>
</evidence>
<sequence length="256" mass="27040">MTGRLQDRVALIVGSARGIGKGIAQRFAEEGAKLVLADTEAGAGQATASEFGAAFIRTDISQMAEAEAAVALALEQHGRLDILVQNAGIYPWQLIENTSPEDWDRVMAVNLRGSFNATRAALVPMKEQRAGRMLFTSSITGPHVTSPGHGHYSATKAGINGLIRAAALEFAGYGITVNGVEPGNILTEAIELHRGAAYIQNMQDSIPLGRLGSPRDVANAFLFLASDDASYITGTTIVVDGGQLLPEGKDFRLLPP</sequence>
<comment type="similarity">
    <text evidence="1">Belongs to the short-chain dehydrogenases/reductases (SDR) family.</text>
</comment>
<dbReference type="InterPro" id="IPR020904">
    <property type="entry name" value="Sc_DH/Rdtase_CS"/>
</dbReference>
<protein>
    <submittedName>
        <fullName evidence="4">SDR family oxidoreductase</fullName>
    </submittedName>
</protein>
<dbReference type="Pfam" id="PF13561">
    <property type="entry name" value="adh_short_C2"/>
    <property type="match status" value="1"/>
</dbReference>
<accession>A0ABU5ASY6</accession>
<dbReference type="RefSeq" id="WP_127311638.1">
    <property type="nucleotide sequence ID" value="NZ_JAVIIO010000011.1"/>
</dbReference>
<dbReference type="PRINTS" id="PR00080">
    <property type="entry name" value="SDRFAMILY"/>
</dbReference>
<dbReference type="Gene3D" id="3.40.50.720">
    <property type="entry name" value="NAD(P)-binding Rossmann-like Domain"/>
    <property type="match status" value="1"/>
</dbReference>
<comment type="caution">
    <text evidence="4">The sequence shown here is derived from an EMBL/GenBank/DDBJ whole genome shotgun (WGS) entry which is preliminary data.</text>
</comment>
<organism evidence="4 5">
    <name type="scientific">Mesorhizobium abyssinicae</name>
    <dbReference type="NCBI Taxonomy" id="1209958"/>
    <lineage>
        <taxon>Bacteria</taxon>
        <taxon>Pseudomonadati</taxon>
        <taxon>Pseudomonadota</taxon>
        <taxon>Alphaproteobacteria</taxon>
        <taxon>Hyphomicrobiales</taxon>
        <taxon>Phyllobacteriaceae</taxon>
        <taxon>Mesorhizobium</taxon>
    </lineage>
</organism>
<evidence type="ECO:0000256" key="1">
    <source>
        <dbReference type="ARBA" id="ARBA00006484"/>
    </source>
</evidence>
<dbReference type="CDD" id="cd05233">
    <property type="entry name" value="SDR_c"/>
    <property type="match status" value="1"/>
</dbReference>